<comment type="caution">
    <text evidence="1">The sequence shown here is derived from an EMBL/GenBank/DDBJ whole genome shotgun (WGS) entry which is preliminary data.</text>
</comment>
<dbReference type="AlphaFoldDB" id="A0A645FZZ0"/>
<reference evidence="1" key="1">
    <citation type="submission" date="2019-08" db="EMBL/GenBank/DDBJ databases">
        <authorList>
            <person name="Kucharzyk K."/>
            <person name="Murdoch R.W."/>
            <person name="Higgins S."/>
            <person name="Loffler F."/>
        </authorList>
    </citation>
    <scope>NUCLEOTIDE SEQUENCE</scope>
</reference>
<proteinExistence type="predicted"/>
<gene>
    <name evidence="1" type="ORF">SDC9_167514</name>
</gene>
<dbReference type="EMBL" id="VSSQ01067814">
    <property type="protein sequence ID" value="MPN20137.1"/>
    <property type="molecule type" value="Genomic_DNA"/>
</dbReference>
<evidence type="ECO:0000313" key="1">
    <source>
        <dbReference type="EMBL" id="MPN20137.1"/>
    </source>
</evidence>
<sequence length="115" mass="13488">MPRNHACAKRFAKRGSDDIAATKLQDERAKTRHKQFLLRDVLCKTKTQPVAEAHLEHRLRNAASTKRIRHTNALACNQSIDLREQRPHRLCLWQPIRTHLGRKQHGVRTRALEFR</sequence>
<name>A0A645FZZ0_9ZZZZ</name>
<organism evidence="1">
    <name type="scientific">bioreactor metagenome</name>
    <dbReference type="NCBI Taxonomy" id="1076179"/>
    <lineage>
        <taxon>unclassified sequences</taxon>
        <taxon>metagenomes</taxon>
        <taxon>ecological metagenomes</taxon>
    </lineage>
</organism>
<protein>
    <submittedName>
        <fullName evidence="1">Uncharacterized protein</fullName>
    </submittedName>
</protein>
<accession>A0A645FZZ0</accession>